<gene>
    <name evidence="1" type="ORF">DA73_0400039880</name>
</gene>
<dbReference type="RefSeq" id="WP_038090066.1">
    <property type="nucleotide sequence ID" value="NZ_JHEG04000002.1"/>
</dbReference>
<comment type="caution">
    <text evidence="1">The sequence shown here is derived from an EMBL/GenBank/DDBJ whole genome shotgun (WGS) entry which is preliminary data.</text>
</comment>
<evidence type="ECO:0000313" key="1">
    <source>
        <dbReference type="EMBL" id="KAF3883869.1"/>
    </source>
</evidence>
<evidence type="ECO:0000313" key="2">
    <source>
        <dbReference type="Proteomes" id="UP000029738"/>
    </source>
</evidence>
<protein>
    <submittedName>
        <fullName evidence="1">Uncharacterized protein</fullName>
    </submittedName>
</protein>
<dbReference type="Proteomes" id="UP000029738">
    <property type="component" value="Unassembled WGS sequence"/>
</dbReference>
<dbReference type="AlphaFoldDB" id="A0A8S9SX23"/>
<keyword evidence="2" id="KW-1185">Reference proteome</keyword>
<dbReference type="EMBL" id="JHEG04000002">
    <property type="protein sequence ID" value="KAF3883869.1"/>
    <property type="molecule type" value="Genomic_DNA"/>
</dbReference>
<reference evidence="1" key="2">
    <citation type="submission" date="2019-11" db="EMBL/GenBank/DDBJ databases">
        <title>Improved Assembly of Tolypothrix boutellei genome.</title>
        <authorList>
            <person name="Sarangi A.N."/>
            <person name="Mukherjee M."/>
            <person name="Ghosh S."/>
            <person name="Singh D."/>
            <person name="Das A."/>
            <person name="Kant S."/>
            <person name="Prusty A."/>
            <person name="Tripathy S."/>
        </authorList>
    </citation>
    <scope>NUCLEOTIDE SEQUENCE</scope>
    <source>
        <strain evidence="1">VB521301</strain>
    </source>
</reference>
<accession>A0A8S9SX23</accession>
<proteinExistence type="predicted"/>
<organism evidence="1 2">
    <name type="scientific">Tolypothrix bouteillei VB521301</name>
    <dbReference type="NCBI Taxonomy" id="1479485"/>
    <lineage>
        <taxon>Bacteria</taxon>
        <taxon>Bacillati</taxon>
        <taxon>Cyanobacteriota</taxon>
        <taxon>Cyanophyceae</taxon>
        <taxon>Nostocales</taxon>
        <taxon>Tolypothrichaceae</taxon>
        <taxon>Tolypothrix</taxon>
    </lineage>
</organism>
<name>A0A8S9SX23_9CYAN</name>
<sequence length="113" mass="13977">MEDLYKTLQTIKQHPTVRLGKHSIFHLEAFFFGYYYMMRHLEMPYYMENFKEFDNLIRWIRNKYDAGKNRSWASVILFYSEDERDALDNFFELSDEFFAQKNNFQNQNIDNKQ</sequence>
<reference evidence="1" key="1">
    <citation type="journal article" date="2015" name="Genome Announc.">
        <title>Draft Genome Sequence of Tolypothrix boutellei Strain VB521301.</title>
        <authorList>
            <person name="Chandrababunaidu M.M."/>
            <person name="Singh D."/>
            <person name="Sen D."/>
            <person name="Bhan S."/>
            <person name="Das S."/>
            <person name="Gupta A."/>
            <person name="Adhikary S.P."/>
            <person name="Tripathy S."/>
        </authorList>
    </citation>
    <scope>NUCLEOTIDE SEQUENCE</scope>
    <source>
        <strain evidence="1">VB521301</strain>
    </source>
</reference>